<keyword evidence="2" id="KW-1185">Reference proteome</keyword>
<comment type="caution">
    <text evidence="1">The sequence shown here is derived from an EMBL/GenBank/DDBJ whole genome shotgun (WGS) entry which is preliminary data.</text>
</comment>
<evidence type="ECO:0008006" key="3">
    <source>
        <dbReference type="Google" id="ProtNLM"/>
    </source>
</evidence>
<accession>A0A512DYU0</accession>
<gene>
    <name evidence="1" type="ORF">SAE02_58060</name>
</gene>
<dbReference type="Gene3D" id="3.40.1530.20">
    <property type="entry name" value="Protein of unknown function (DUF1491)"/>
    <property type="match status" value="1"/>
</dbReference>
<organism evidence="1 2">
    <name type="scientific">Skermanella aerolata</name>
    <dbReference type="NCBI Taxonomy" id="393310"/>
    <lineage>
        <taxon>Bacteria</taxon>
        <taxon>Pseudomonadati</taxon>
        <taxon>Pseudomonadota</taxon>
        <taxon>Alphaproteobacteria</taxon>
        <taxon>Rhodospirillales</taxon>
        <taxon>Azospirillaceae</taxon>
        <taxon>Skermanella</taxon>
    </lineage>
</organism>
<protein>
    <recommendedName>
        <fullName evidence="3">GTP-binding protein Era</fullName>
    </recommendedName>
</protein>
<dbReference type="Proteomes" id="UP000321523">
    <property type="component" value="Unassembled WGS sequence"/>
</dbReference>
<dbReference type="InterPro" id="IPR009964">
    <property type="entry name" value="DUF1491"/>
</dbReference>
<dbReference type="RefSeq" id="WP_044434342.1">
    <property type="nucleotide sequence ID" value="NZ_BJYZ01000030.1"/>
</dbReference>
<evidence type="ECO:0000313" key="1">
    <source>
        <dbReference type="EMBL" id="GEO41658.1"/>
    </source>
</evidence>
<dbReference type="AlphaFoldDB" id="A0A512DYU0"/>
<name>A0A512DYU0_9PROT</name>
<dbReference type="EMBL" id="BJYZ01000030">
    <property type="protein sequence ID" value="GEO41658.1"/>
    <property type="molecule type" value="Genomic_DNA"/>
</dbReference>
<evidence type="ECO:0000313" key="2">
    <source>
        <dbReference type="Proteomes" id="UP000321523"/>
    </source>
</evidence>
<dbReference type="Pfam" id="PF07372">
    <property type="entry name" value="DUF1491"/>
    <property type="match status" value="1"/>
</dbReference>
<dbReference type="OrthoDB" id="9809136at2"/>
<reference evidence="1 2" key="1">
    <citation type="submission" date="2019-07" db="EMBL/GenBank/DDBJ databases">
        <title>Whole genome shotgun sequence of Skermanella aerolata NBRC 106429.</title>
        <authorList>
            <person name="Hosoyama A."/>
            <person name="Uohara A."/>
            <person name="Ohji S."/>
            <person name="Ichikawa N."/>
        </authorList>
    </citation>
    <scope>NUCLEOTIDE SEQUENCE [LARGE SCALE GENOMIC DNA]</scope>
    <source>
        <strain evidence="1 2">NBRC 106429</strain>
    </source>
</reference>
<proteinExistence type="predicted"/>
<sequence>MDEDDRIPTELWVRAHLRRCIVDAIPAVIARKGSPYGGMVILKLNQLDLGCRVLTQSRDMDGRQGWLAAKENALMPEADADAYIARAVKRDPDLWVIEIEDRAGRHPFEGKII</sequence>